<dbReference type="GO" id="GO:0006508">
    <property type="term" value="P:proteolysis"/>
    <property type="evidence" value="ECO:0007669"/>
    <property type="project" value="UniProtKB-KW"/>
</dbReference>
<gene>
    <name evidence="12" type="ORF">CCO02nite_09750</name>
</gene>
<dbReference type="SUPFAM" id="SSF51120">
    <property type="entry name" value="beta-Roll"/>
    <property type="match status" value="2"/>
</dbReference>
<dbReference type="Proteomes" id="UP000321720">
    <property type="component" value="Unassembled WGS sequence"/>
</dbReference>
<evidence type="ECO:0000259" key="11">
    <source>
        <dbReference type="Pfam" id="PF00082"/>
    </source>
</evidence>
<evidence type="ECO:0000256" key="6">
    <source>
        <dbReference type="ARBA" id="ARBA00022825"/>
    </source>
</evidence>
<keyword evidence="13" id="KW-1185">Reference proteome</keyword>
<evidence type="ECO:0000313" key="12">
    <source>
        <dbReference type="EMBL" id="GEL94317.1"/>
    </source>
</evidence>
<dbReference type="GO" id="GO:0005509">
    <property type="term" value="F:calcium ion binding"/>
    <property type="evidence" value="ECO:0007669"/>
    <property type="project" value="InterPro"/>
</dbReference>
<dbReference type="InterPro" id="IPR018511">
    <property type="entry name" value="Hemolysin-typ_Ca-bd_CS"/>
</dbReference>
<feature type="domain" description="Peptidase S8/S53" evidence="11">
    <location>
        <begin position="259"/>
        <end position="507"/>
    </location>
</feature>
<evidence type="ECO:0000256" key="1">
    <source>
        <dbReference type="ARBA" id="ARBA00004613"/>
    </source>
</evidence>
<dbReference type="OrthoDB" id="9813435at2"/>
<dbReference type="InterPro" id="IPR015500">
    <property type="entry name" value="Peptidase_S8_subtilisin-rel"/>
</dbReference>
<dbReference type="GO" id="GO:0005576">
    <property type="term" value="C:extracellular region"/>
    <property type="evidence" value="ECO:0007669"/>
    <property type="project" value="UniProtKB-SubCell"/>
</dbReference>
<sequence length="958" mass="95511">MHAAGTTTPRGPHVHRTRHRLTRTAFGALAALALALTGVVGAQAATTTGEPNAQGSAEPEFDGYTGYVGDDELAPPGVLGGDKLHKTEPLGPIGTATRTQQDVAGQAAPAPDRTVPVTLPSEPDTASVDAVAAQLAATGSARVIVTLDGALRSDLGTSPAATAAQAKLTRDAQTHLTSTLAGTGSRLVQQNALLPSAVWTLTSAGLDALLADSRTGSVVLDGTASAELASSTGVIDSDLLNAAGVLGNNFEGGAGQYQVAVIDSGVDNQHNAFTGRIVSQACYVTDSSCLGGTNSSTAVGSADECTHSTDCDHGTHVAGIAAGSFFTGGHEGVARGAGIVAIKVAQDNPTSTRWTAQFSAIDLALSRVIALRGSSLPRIVSVNLSIGTNATFAPGDAACNAVNPTTNALFATLQNAGVAVVVAAGNNGVAGAMSFPGCATNAFAIGATSDSDVPASFTNSSSGMRWWAPGVDIDAPVPTGDNHASKQGTSMAAPHVTGAFALLRECVDGNGNPITKDAAAANLDATGVDVTRSGVTRKRINVLDAATRTVNNNDFASPEVFSGNGPINDFDFTVCSDSETGEPGPFGIDNGVWWQWTPATTGTATISTEDGGGFVTTFDTQLSVFTGSSISGLTLIAFDDDAGTGLRSLVQFPVNAGTPYRIKVEGFGGQNGLLNLHIENGPAPMCFGAAATRVGTSGNDVITGTSGVDVIVAGAGNDLIRGLSGNDRICGDAGDDTVLAGLGNDSVLGGSGADKIRGEGGNDTLVGNPGGGSTDDVGDTIEGGPGNDFLDGWTGDDLLSGGPGDDTLQGADGIDTVTYAVSATAVNVNLVTGVATGQGSDTFIQVENLVGSPLADVLRGNDGINRIVAGAGADNVFGLGGNDRLEGGVGNDTVRGGTGADDVFGGDGNDRLDGNGGPDRLFGDAGNDRLDGGDAVDRCAGGTGIDTGFQCETILGIP</sequence>
<dbReference type="PRINTS" id="PR00723">
    <property type="entry name" value="SUBTILISIN"/>
</dbReference>
<dbReference type="InterPro" id="IPR022398">
    <property type="entry name" value="Peptidase_S8_His-AS"/>
</dbReference>
<keyword evidence="10" id="KW-0732">Signal</keyword>
<dbReference type="PROSITE" id="PS00330">
    <property type="entry name" value="HEMOLYSIN_CALCIUM"/>
    <property type="match status" value="1"/>
</dbReference>
<feature type="region of interest" description="Disordered" evidence="9">
    <location>
        <begin position="753"/>
        <end position="772"/>
    </location>
</feature>
<dbReference type="SUPFAM" id="SSF52743">
    <property type="entry name" value="Subtilisin-like"/>
    <property type="match status" value="1"/>
</dbReference>
<dbReference type="Gene3D" id="3.40.50.200">
    <property type="entry name" value="Peptidase S8/S53 domain"/>
    <property type="match status" value="1"/>
</dbReference>
<keyword evidence="3" id="KW-0964">Secreted</keyword>
<feature type="signal peptide" evidence="10">
    <location>
        <begin position="1"/>
        <end position="44"/>
    </location>
</feature>
<proteinExistence type="inferred from homology"/>
<evidence type="ECO:0000256" key="8">
    <source>
        <dbReference type="RuleBase" id="RU003355"/>
    </source>
</evidence>
<reference evidence="12 13" key="1">
    <citation type="submission" date="2019-07" db="EMBL/GenBank/DDBJ databases">
        <title>Whole genome shotgun sequence of Cellulomonas composti NBRC 100758.</title>
        <authorList>
            <person name="Hosoyama A."/>
            <person name="Uohara A."/>
            <person name="Ohji S."/>
            <person name="Ichikawa N."/>
        </authorList>
    </citation>
    <scope>NUCLEOTIDE SEQUENCE [LARGE SCALE GENOMIC DNA]</scope>
    <source>
        <strain evidence="12 13">NBRC 100758</strain>
    </source>
</reference>
<dbReference type="PROSITE" id="PS51892">
    <property type="entry name" value="SUBTILASE"/>
    <property type="match status" value="1"/>
</dbReference>
<dbReference type="RefSeq" id="WP_146841926.1">
    <property type="nucleotide sequence ID" value="NZ_BJWG01000003.1"/>
</dbReference>
<dbReference type="EMBL" id="BJWG01000003">
    <property type="protein sequence ID" value="GEL94317.1"/>
    <property type="molecule type" value="Genomic_DNA"/>
</dbReference>
<evidence type="ECO:0000313" key="13">
    <source>
        <dbReference type="Proteomes" id="UP000321720"/>
    </source>
</evidence>
<protein>
    <recommendedName>
        <fullName evidence="11">Peptidase S8/S53 domain-containing protein</fullName>
    </recommendedName>
</protein>
<dbReference type="InterPro" id="IPR000209">
    <property type="entry name" value="Peptidase_S8/S53_dom"/>
</dbReference>
<evidence type="ECO:0000256" key="5">
    <source>
        <dbReference type="ARBA" id="ARBA00022801"/>
    </source>
</evidence>
<accession>A0A511J8J2</accession>
<feature type="active site" description="Charge relay system" evidence="7">
    <location>
        <position position="490"/>
    </location>
</feature>
<dbReference type="Gene3D" id="2.150.10.10">
    <property type="entry name" value="Serralysin-like metalloprotease, C-terminal"/>
    <property type="match status" value="4"/>
</dbReference>
<keyword evidence="4 7" id="KW-0645">Protease</keyword>
<name>A0A511J8J2_9CELL</name>
<feature type="active site" description="Charge relay system" evidence="7">
    <location>
        <position position="313"/>
    </location>
</feature>
<dbReference type="PROSITE" id="PS00136">
    <property type="entry name" value="SUBTILASE_ASP"/>
    <property type="match status" value="1"/>
</dbReference>
<evidence type="ECO:0000256" key="7">
    <source>
        <dbReference type="PROSITE-ProRule" id="PRU01240"/>
    </source>
</evidence>
<evidence type="ECO:0000256" key="9">
    <source>
        <dbReference type="SAM" id="MobiDB-lite"/>
    </source>
</evidence>
<dbReference type="InterPro" id="IPR023828">
    <property type="entry name" value="Peptidase_S8_Ser-AS"/>
</dbReference>
<feature type="region of interest" description="Disordered" evidence="9">
    <location>
        <begin position="889"/>
        <end position="926"/>
    </location>
</feature>
<organism evidence="12 13">
    <name type="scientific">Cellulomonas composti</name>
    <dbReference type="NCBI Taxonomy" id="266130"/>
    <lineage>
        <taxon>Bacteria</taxon>
        <taxon>Bacillati</taxon>
        <taxon>Actinomycetota</taxon>
        <taxon>Actinomycetes</taxon>
        <taxon>Micrococcales</taxon>
        <taxon>Cellulomonadaceae</taxon>
        <taxon>Cellulomonas</taxon>
    </lineage>
</organism>
<dbReference type="InterPro" id="IPR036852">
    <property type="entry name" value="Peptidase_S8/S53_dom_sf"/>
</dbReference>
<evidence type="ECO:0000256" key="4">
    <source>
        <dbReference type="ARBA" id="ARBA00022670"/>
    </source>
</evidence>
<dbReference type="InterPro" id="IPR001343">
    <property type="entry name" value="Hemolysn_Ca-bd"/>
</dbReference>
<dbReference type="InterPro" id="IPR023827">
    <property type="entry name" value="Peptidase_S8_Asp-AS"/>
</dbReference>
<keyword evidence="6 7" id="KW-0720">Serine protease</keyword>
<evidence type="ECO:0000256" key="3">
    <source>
        <dbReference type="ARBA" id="ARBA00022525"/>
    </source>
</evidence>
<evidence type="ECO:0000256" key="2">
    <source>
        <dbReference type="ARBA" id="ARBA00011073"/>
    </source>
</evidence>
<feature type="chain" id="PRO_5021757521" description="Peptidase S8/S53 domain-containing protein" evidence="10">
    <location>
        <begin position="45"/>
        <end position="958"/>
    </location>
</feature>
<dbReference type="AlphaFoldDB" id="A0A511J8J2"/>
<evidence type="ECO:0000256" key="10">
    <source>
        <dbReference type="SAM" id="SignalP"/>
    </source>
</evidence>
<comment type="similarity">
    <text evidence="2 7 8">Belongs to the peptidase S8 family.</text>
</comment>
<keyword evidence="5 7" id="KW-0378">Hydrolase</keyword>
<feature type="active site" description="Charge relay system" evidence="7">
    <location>
        <position position="263"/>
    </location>
</feature>
<dbReference type="GO" id="GO:0004252">
    <property type="term" value="F:serine-type endopeptidase activity"/>
    <property type="evidence" value="ECO:0007669"/>
    <property type="project" value="UniProtKB-UniRule"/>
</dbReference>
<comment type="subcellular location">
    <subcellularLocation>
        <location evidence="1">Secreted</location>
    </subcellularLocation>
</comment>
<dbReference type="Pfam" id="PF00082">
    <property type="entry name" value="Peptidase_S8"/>
    <property type="match status" value="1"/>
</dbReference>
<dbReference type="PRINTS" id="PR00313">
    <property type="entry name" value="CABNDNGRPT"/>
</dbReference>
<dbReference type="InterPro" id="IPR050557">
    <property type="entry name" value="RTX_toxin/Mannuronan_C5-epim"/>
</dbReference>
<dbReference type="PROSITE" id="PS00137">
    <property type="entry name" value="SUBTILASE_HIS"/>
    <property type="match status" value="1"/>
</dbReference>
<dbReference type="InterPro" id="IPR011049">
    <property type="entry name" value="Serralysin-like_metalloprot_C"/>
</dbReference>
<dbReference type="PROSITE" id="PS00138">
    <property type="entry name" value="SUBTILASE_SER"/>
    <property type="match status" value="1"/>
</dbReference>
<dbReference type="PANTHER" id="PTHR38340">
    <property type="entry name" value="S-LAYER PROTEIN"/>
    <property type="match status" value="1"/>
</dbReference>
<comment type="caution">
    <text evidence="12">The sequence shown here is derived from an EMBL/GenBank/DDBJ whole genome shotgun (WGS) entry which is preliminary data.</text>
</comment>
<dbReference type="Pfam" id="PF00353">
    <property type="entry name" value="HemolysinCabind"/>
    <property type="match status" value="5"/>
</dbReference>
<dbReference type="PANTHER" id="PTHR38340:SF1">
    <property type="entry name" value="S-LAYER PROTEIN"/>
    <property type="match status" value="1"/>
</dbReference>